<feature type="non-terminal residue" evidence="1">
    <location>
        <position position="1"/>
    </location>
</feature>
<dbReference type="Proteomes" id="UP000479000">
    <property type="component" value="Unassembled WGS sequence"/>
</dbReference>
<gene>
    <name evidence="1" type="ORF">NTEN_LOCUS17231</name>
</gene>
<dbReference type="AlphaFoldDB" id="A0A6H5H4T3"/>
<evidence type="ECO:0000313" key="1">
    <source>
        <dbReference type="EMBL" id="CAB0012500.1"/>
    </source>
</evidence>
<accession>A0A6H5H4T3</accession>
<reference evidence="1 2" key="1">
    <citation type="submission" date="2020-02" db="EMBL/GenBank/DDBJ databases">
        <authorList>
            <person name="Ferguson B K."/>
        </authorList>
    </citation>
    <scope>NUCLEOTIDE SEQUENCE [LARGE SCALE GENOMIC DNA]</scope>
</reference>
<keyword evidence="2" id="KW-1185">Reference proteome</keyword>
<evidence type="ECO:0000313" key="2">
    <source>
        <dbReference type="Proteomes" id="UP000479000"/>
    </source>
</evidence>
<sequence length="261" mass="30245">SLNSRAAETNRIIHEGEQHTAEQVHTEFPEEIYFMITLERISQVIVRAEIDYCQLRLRKILRKIGREESLIIVITMNGVRMSELVQFQGLMRGLSAVEEPTGEDYHRRASQSCQTLDDVVGKTFGWNFQSRGRRWSGGKHVQNQPDAEIRIVLSAQTRLQIIQAYLKSVQEWSELPSNVKNALKRHVRSRFFRKAMIIQASSRRVWNAKARTFNNAQARSRLGFQFRWTIADDRTIQSLLLSCTGTLVSSFRSTTPKKHRE</sequence>
<protein>
    <submittedName>
        <fullName evidence="1">Uncharacterized protein</fullName>
    </submittedName>
</protein>
<organism evidence="1 2">
    <name type="scientific">Nesidiocoris tenuis</name>
    <dbReference type="NCBI Taxonomy" id="355587"/>
    <lineage>
        <taxon>Eukaryota</taxon>
        <taxon>Metazoa</taxon>
        <taxon>Ecdysozoa</taxon>
        <taxon>Arthropoda</taxon>
        <taxon>Hexapoda</taxon>
        <taxon>Insecta</taxon>
        <taxon>Pterygota</taxon>
        <taxon>Neoptera</taxon>
        <taxon>Paraneoptera</taxon>
        <taxon>Hemiptera</taxon>
        <taxon>Heteroptera</taxon>
        <taxon>Panheteroptera</taxon>
        <taxon>Cimicomorpha</taxon>
        <taxon>Miridae</taxon>
        <taxon>Dicyphina</taxon>
        <taxon>Nesidiocoris</taxon>
    </lineage>
</organism>
<name>A0A6H5H4T3_9HEMI</name>
<dbReference type="EMBL" id="CADCXU010025497">
    <property type="protein sequence ID" value="CAB0012500.1"/>
    <property type="molecule type" value="Genomic_DNA"/>
</dbReference>
<proteinExistence type="predicted"/>